<feature type="transmembrane region" description="Helical" evidence="7">
    <location>
        <begin position="170"/>
        <end position="191"/>
    </location>
</feature>
<keyword evidence="5 7" id="KW-1133">Transmembrane helix</keyword>
<accession>A0A7I7QTV2</accession>
<dbReference type="GO" id="GO:0005886">
    <property type="term" value="C:plasma membrane"/>
    <property type="evidence" value="ECO:0007669"/>
    <property type="project" value="UniProtKB-SubCell"/>
</dbReference>
<keyword evidence="10" id="KW-1185">Reference proteome</keyword>
<proteinExistence type="inferred from homology"/>
<keyword evidence="3" id="KW-1003">Cell membrane</keyword>
<comment type="similarity">
    <text evidence="2">Belongs to the UPF0126 family.</text>
</comment>
<evidence type="ECO:0000256" key="2">
    <source>
        <dbReference type="ARBA" id="ARBA00008193"/>
    </source>
</evidence>
<keyword evidence="6 7" id="KW-0472">Membrane</keyword>
<dbReference type="InterPro" id="IPR005115">
    <property type="entry name" value="Gly_transporter"/>
</dbReference>
<dbReference type="EMBL" id="AP022588">
    <property type="protein sequence ID" value="BBY29849.1"/>
    <property type="molecule type" value="Genomic_DNA"/>
</dbReference>
<evidence type="ECO:0000256" key="1">
    <source>
        <dbReference type="ARBA" id="ARBA00004651"/>
    </source>
</evidence>
<feature type="transmembrane region" description="Helical" evidence="7">
    <location>
        <begin position="115"/>
        <end position="136"/>
    </location>
</feature>
<dbReference type="RefSeq" id="WP_163798931.1">
    <property type="nucleotide sequence ID" value="NZ_AP022588.1"/>
</dbReference>
<reference evidence="9 10" key="1">
    <citation type="journal article" date="2019" name="Emerg. Microbes Infect.">
        <title>Comprehensive subspecies identification of 175 nontuberculous mycobacteria species based on 7547 genomic profiles.</title>
        <authorList>
            <person name="Matsumoto Y."/>
            <person name="Kinjo T."/>
            <person name="Motooka D."/>
            <person name="Nabeya D."/>
            <person name="Jung N."/>
            <person name="Uechi K."/>
            <person name="Horii T."/>
            <person name="Iida T."/>
            <person name="Fujita J."/>
            <person name="Nakamura S."/>
        </authorList>
    </citation>
    <scope>NUCLEOTIDE SEQUENCE [LARGE SCALE GENOMIC DNA]</scope>
    <source>
        <strain evidence="9 10">JCM 17899</strain>
    </source>
</reference>
<feature type="domain" description="Glycine transporter" evidence="8">
    <location>
        <begin position="91"/>
        <end position="165"/>
    </location>
</feature>
<comment type="subcellular location">
    <subcellularLocation>
        <location evidence="1">Cell membrane</location>
        <topology evidence="1">Multi-pass membrane protein</topology>
    </subcellularLocation>
</comment>
<dbReference type="PANTHER" id="PTHR30506">
    <property type="entry name" value="INNER MEMBRANE PROTEIN"/>
    <property type="match status" value="1"/>
</dbReference>
<feature type="transmembrane region" description="Helical" evidence="7">
    <location>
        <begin position="6"/>
        <end position="23"/>
    </location>
</feature>
<dbReference type="Proteomes" id="UP000467193">
    <property type="component" value="Chromosome"/>
</dbReference>
<evidence type="ECO:0000256" key="5">
    <source>
        <dbReference type="ARBA" id="ARBA00022989"/>
    </source>
</evidence>
<feature type="transmembrane region" description="Helical" evidence="7">
    <location>
        <begin position="62"/>
        <end position="83"/>
    </location>
</feature>
<protein>
    <submittedName>
        <fullName evidence="9">Membrane protein</fullName>
    </submittedName>
</protein>
<evidence type="ECO:0000256" key="6">
    <source>
        <dbReference type="ARBA" id="ARBA00023136"/>
    </source>
</evidence>
<evidence type="ECO:0000313" key="9">
    <source>
        <dbReference type="EMBL" id="BBY29849.1"/>
    </source>
</evidence>
<feature type="transmembrane region" description="Helical" evidence="7">
    <location>
        <begin position="30"/>
        <end position="50"/>
    </location>
</feature>
<evidence type="ECO:0000256" key="3">
    <source>
        <dbReference type="ARBA" id="ARBA00022475"/>
    </source>
</evidence>
<evidence type="ECO:0000259" key="8">
    <source>
        <dbReference type="Pfam" id="PF03458"/>
    </source>
</evidence>
<organism evidence="9 10">
    <name type="scientific">Mycolicibacterium sediminis</name>
    <dbReference type="NCBI Taxonomy" id="1286180"/>
    <lineage>
        <taxon>Bacteria</taxon>
        <taxon>Bacillati</taxon>
        <taxon>Actinomycetota</taxon>
        <taxon>Actinomycetes</taxon>
        <taxon>Mycobacteriales</taxon>
        <taxon>Mycobacteriaceae</taxon>
        <taxon>Mycolicibacterium</taxon>
    </lineage>
</organism>
<evidence type="ECO:0000256" key="4">
    <source>
        <dbReference type="ARBA" id="ARBA00022692"/>
    </source>
</evidence>
<name>A0A7I7QTV2_9MYCO</name>
<gene>
    <name evidence="9" type="ORF">MSEDJ_39450</name>
</gene>
<evidence type="ECO:0000256" key="7">
    <source>
        <dbReference type="SAM" id="Phobius"/>
    </source>
</evidence>
<feature type="transmembrane region" description="Helical" evidence="7">
    <location>
        <begin position="90"/>
        <end position="109"/>
    </location>
</feature>
<dbReference type="Pfam" id="PF03458">
    <property type="entry name" value="Gly_transporter"/>
    <property type="match status" value="2"/>
</dbReference>
<dbReference type="AlphaFoldDB" id="A0A7I7QTV2"/>
<sequence length="216" mass="22473">MIQHIVDYAGITALAASGAVVGIRKGFDLFGIATLAVLSGVGGGILRDVLLDIDPPSALQRWPDVTLCVVVSIVTTVFAKAVIRLGRLVLVLDALGMGFFATSGAAISVDHGASWFAAAVLGMISAVAGSIMRDVVARDVPMVMGPDDMYAAPAMLGSVLYVVIDHAGAQWLAVVVGSLVATLLRLAAITFHWRLPTGPRDLIAHVHRHPVSPHVG</sequence>
<keyword evidence="4 7" id="KW-0812">Transmembrane</keyword>
<evidence type="ECO:0000313" key="10">
    <source>
        <dbReference type="Proteomes" id="UP000467193"/>
    </source>
</evidence>
<dbReference type="PANTHER" id="PTHR30506:SF3">
    <property type="entry name" value="UPF0126 INNER MEMBRANE PROTEIN YADS-RELATED"/>
    <property type="match status" value="1"/>
</dbReference>
<dbReference type="KEGG" id="msei:MSEDJ_39450"/>
<feature type="domain" description="Glycine transporter" evidence="8">
    <location>
        <begin position="5"/>
        <end position="79"/>
    </location>
</feature>